<dbReference type="RefSeq" id="WP_180941140.1">
    <property type="nucleotide sequence ID" value="NZ_CP041238.1"/>
</dbReference>
<reference evidence="4 5" key="1">
    <citation type="submission" date="2019-06" db="EMBL/GenBank/DDBJ databases">
        <title>Complete genome sequence of Ensifer mexicanus ITTG R7 isolated from nodules of Acacia angustissima (Mill.) Kuntze.</title>
        <authorList>
            <person name="Rincon-Rosales R."/>
            <person name="Rogel M.A."/>
            <person name="Guerrero G."/>
            <person name="Rincon-Molina C.I."/>
            <person name="Lopez-Lopez A."/>
            <person name="Martinez-Romero E."/>
        </authorList>
    </citation>
    <scope>NUCLEOTIDE SEQUENCE [LARGE SCALE GENOMIC DNA]</scope>
    <source>
        <strain evidence="4 5">ITTG R7</strain>
    </source>
</reference>
<dbReference type="Pfam" id="PF00210">
    <property type="entry name" value="Ferritin"/>
    <property type="match status" value="1"/>
</dbReference>
<dbReference type="PANTHER" id="PTHR42932">
    <property type="entry name" value="GENERAL STRESS PROTEIN 20U"/>
    <property type="match status" value="1"/>
</dbReference>
<dbReference type="PRINTS" id="PR01346">
    <property type="entry name" value="HELNAPAPROT"/>
</dbReference>
<evidence type="ECO:0000256" key="2">
    <source>
        <dbReference type="RuleBase" id="RU003875"/>
    </source>
</evidence>
<dbReference type="PROSITE" id="PS00818">
    <property type="entry name" value="DPS_1"/>
    <property type="match status" value="1"/>
</dbReference>
<gene>
    <name evidence="4" type="ORF">FKV68_09095</name>
</gene>
<organism evidence="4 5">
    <name type="scientific">Sinorhizobium mexicanum</name>
    <dbReference type="NCBI Taxonomy" id="375549"/>
    <lineage>
        <taxon>Bacteria</taxon>
        <taxon>Pseudomonadati</taxon>
        <taxon>Pseudomonadota</taxon>
        <taxon>Alphaproteobacteria</taxon>
        <taxon>Hyphomicrobiales</taxon>
        <taxon>Rhizobiaceae</taxon>
        <taxon>Sinorhizobium/Ensifer group</taxon>
        <taxon>Sinorhizobium</taxon>
    </lineage>
</organism>
<evidence type="ECO:0000313" key="4">
    <source>
        <dbReference type="EMBL" id="QLL61590.1"/>
    </source>
</evidence>
<dbReference type="AlphaFoldDB" id="A0A859QI54"/>
<evidence type="ECO:0000256" key="1">
    <source>
        <dbReference type="ARBA" id="ARBA00009497"/>
    </source>
</evidence>
<dbReference type="Gene3D" id="1.20.1260.10">
    <property type="match status" value="1"/>
</dbReference>
<dbReference type="InterPro" id="IPR002177">
    <property type="entry name" value="DPS_DNA-bd"/>
</dbReference>
<protein>
    <submittedName>
        <fullName evidence="4">DNA starvation/stationary phase protection protein</fullName>
    </submittedName>
</protein>
<dbReference type="GO" id="GO:0016722">
    <property type="term" value="F:oxidoreductase activity, acting on metal ions"/>
    <property type="evidence" value="ECO:0007669"/>
    <property type="project" value="InterPro"/>
</dbReference>
<evidence type="ECO:0000313" key="5">
    <source>
        <dbReference type="Proteomes" id="UP000510721"/>
    </source>
</evidence>
<dbReference type="InterPro" id="IPR023188">
    <property type="entry name" value="DPS_DNA-bd_CS"/>
</dbReference>
<dbReference type="CDD" id="cd01043">
    <property type="entry name" value="DPS"/>
    <property type="match status" value="1"/>
</dbReference>
<comment type="similarity">
    <text evidence="1 2">Belongs to the Dps family.</text>
</comment>
<dbReference type="Proteomes" id="UP000510721">
    <property type="component" value="Chromosome"/>
</dbReference>
<dbReference type="EMBL" id="CP041238">
    <property type="protein sequence ID" value="QLL61590.1"/>
    <property type="molecule type" value="Genomic_DNA"/>
</dbReference>
<evidence type="ECO:0000259" key="3">
    <source>
        <dbReference type="Pfam" id="PF00210"/>
    </source>
</evidence>
<dbReference type="InterPro" id="IPR009078">
    <property type="entry name" value="Ferritin-like_SF"/>
</dbReference>
<feature type="domain" description="Ferritin/DPS" evidence="3">
    <location>
        <begin position="30"/>
        <end position="164"/>
    </location>
</feature>
<keyword evidence="5" id="KW-1185">Reference proteome</keyword>
<dbReference type="GO" id="GO:0008199">
    <property type="term" value="F:ferric iron binding"/>
    <property type="evidence" value="ECO:0007669"/>
    <property type="project" value="InterPro"/>
</dbReference>
<proteinExistence type="inferred from homology"/>
<name>A0A859QI54_9HYPH</name>
<dbReference type="SUPFAM" id="SSF47240">
    <property type="entry name" value="Ferritin-like"/>
    <property type="match status" value="1"/>
</dbReference>
<dbReference type="InterPro" id="IPR008331">
    <property type="entry name" value="Ferritin_DPS_dom"/>
</dbReference>
<dbReference type="InterPro" id="IPR012347">
    <property type="entry name" value="Ferritin-like"/>
</dbReference>
<dbReference type="KEGG" id="emx:FKV68_09095"/>
<dbReference type="PIRSF" id="PIRSF005900">
    <property type="entry name" value="Dps"/>
    <property type="match status" value="1"/>
</dbReference>
<accession>A0A859QI54</accession>
<sequence length="172" mass="19553">MDRLDLETRRTSPLRTPTHLLSNATIDLSAALNALLADVFAIYLKTKNFHWRLFGPNFRDLHLMLDDQAGQLIGMTDVIAERVRKLGGITVHSIGEISRLQRVTDNDAHFVTPDDMLAELREDNGELAQRMKQLHTLCDEHGDLATASLLENWLDETEGRIWFLFESGRSDV</sequence>
<dbReference type="PANTHER" id="PTHR42932:SF3">
    <property type="entry name" value="DNA PROTECTION DURING STARVATION PROTEIN"/>
    <property type="match status" value="1"/>
</dbReference>